<name>A0A1J7GPI3_LUPAN</name>
<keyword evidence="2" id="KW-1185">Reference proteome</keyword>
<protein>
    <recommendedName>
        <fullName evidence="3">DUF4283 domain-containing protein</fullName>
    </recommendedName>
</protein>
<evidence type="ECO:0000313" key="2">
    <source>
        <dbReference type="Proteomes" id="UP000188354"/>
    </source>
</evidence>
<dbReference type="EMBL" id="CM007379">
    <property type="protein sequence ID" value="OIV92008.1"/>
    <property type="molecule type" value="Genomic_DNA"/>
</dbReference>
<gene>
    <name evidence="1" type="ORF">TanjilG_20938</name>
</gene>
<reference evidence="1 2" key="1">
    <citation type="journal article" date="2017" name="Plant Biotechnol. J.">
        <title>A comprehensive draft genome sequence for lupin (Lupinus angustifolius), an emerging health food: insights into plant-microbe interactions and legume evolution.</title>
        <authorList>
            <person name="Hane J.K."/>
            <person name="Ming Y."/>
            <person name="Kamphuis L.G."/>
            <person name="Nelson M.N."/>
            <person name="Garg G."/>
            <person name="Atkins C.A."/>
            <person name="Bayer P.E."/>
            <person name="Bravo A."/>
            <person name="Bringans S."/>
            <person name="Cannon S."/>
            <person name="Edwards D."/>
            <person name="Foley R."/>
            <person name="Gao L.L."/>
            <person name="Harrison M.J."/>
            <person name="Huang W."/>
            <person name="Hurgobin B."/>
            <person name="Li S."/>
            <person name="Liu C.W."/>
            <person name="McGrath A."/>
            <person name="Morahan G."/>
            <person name="Murray J."/>
            <person name="Weller J."/>
            <person name="Jian J."/>
            <person name="Singh K.B."/>
        </authorList>
    </citation>
    <scope>NUCLEOTIDE SEQUENCE [LARGE SCALE GENOMIC DNA]</scope>
    <source>
        <strain evidence="2">cv. Tanjil</strain>
        <tissue evidence="1">Whole plant</tissue>
    </source>
</reference>
<dbReference type="Proteomes" id="UP000188354">
    <property type="component" value="Chromosome LG19"/>
</dbReference>
<proteinExistence type="predicted"/>
<dbReference type="AlphaFoldDB" id="A0A1J7GPI3"/>
<sequence length="78" mass="8670">MTLKDILCSKGLLTIKVHPMGGNLVLLSPLEGEDILEILKDAEGCLHKVFSSLSPWSEEVEVDFRIKWITIMGIPLHA</sequence>
<dbReference type="OMA" id="FRIKWIT"/>
<evidence type="ECO:0008006" key="3">
    <source>
        <dbReference type="Google" id="ProtNLM"/>
    </source>
</evidence>
<organism evidence="1 2">
    <name type="scientific">Lupinus angustifolius</name>
    <name type="common">Narrow-leaved blue lupine</name>
    <dbReference type="NCBI Taxonomy" id="3871"/>
    <lineage>
        <taxon>Eukaryota</taxon>
        <taxon>Viridiplantae</taxon>
        <taxon>Streptophyta</taxon>
        <taxon>Embryophyta</taxon>
        <taxon>Tracheophyta</taxon>
        <taxon>Spermatophyta</taxon>
        <taxon>Magnoliopsida</taxon>
        <taxon>eudicotyledons</taxon>
        <taxon>Gunneridae</taxon>
        <taxon>Pentapetalae</taxon>
        <taxon>rosids</taxon>
        <taxon>fabids</taxon>
        <taxon>Fabales</taxon>
        <taxon>Fabaceae</taxon>
        <taxon>Papilionoideae</taxon>
        <taxon>50 kb inversion clade</taxon>
        <taxon>genistoids sensu lato</taxon>
        <taxon>core genistoids</taxon>
        <taxon>Genisteae</taxon>
        <taxon>Lupinus</taxon>
    </lineage>
</organism>
<evidence type="ECO:0000313" key="1">
    <source>
        <dbReference type="EMBL" id="OIV92008.1"/>
    </source>
</evidence>
<dbReference type="Gramene" id="OIV92008">
    <property type="protein sequence ID" value="OIV92008"/>
    <property type="gene ID" value="TanjilG_20938"/>
</dbReference>
<accession>A0A1J7GPI3</accession>